<evidence type="ECO:0000256" key="1">
    <source>
        <dbReference type="SAM" id="SignalP"/>
    </source>
</evidence>
<dbReference type="HOGENOM" id="CLU_571676_0_0_1"/>
<sequence length="498" mass="54242">MLVASASTVSVFLALAAILLLHQCLLNVCHRCMGESASNASINLVAGLELGMGVLMVFGVGRLEIHHYTSLGEQIDPNWWRRWEAWVASEQLRRGADNSSSDAALPWWARTRPARANRSRKHWNGSLKPLTLWQCGQVFSGRAAPLRFRGLGAVGPLGRTLQGGGVILFTHLRRTSGSVLEDCILLPSLAAIVGLRMNRPLRAGRFTGNAVGINCYEGGLGRFGSPSLPRRELVQLQQWLAHPLLVYRHCPHGLHAHLLPQRPHAYLTFLREPAQRLISWARLCLGLRSRCLGREGESLGGEMASLRGICTPRPGSNCSLVLASGGHVAVAVETAFYTARDRALEQLPRRLPAASLLQQESATPGGSIPSRLELLLDDNYAVRMLCGGAVHEQERPVGLAGRDCALRSLQRYALVGLVEEQAASVCLLMRSLGLRPQGALDAREIHTYPVAPDFELAHGSKYAMDLALHEAAGRHLARQLRDSPECAQLRVGVAPGTR</sequence>
<dbReference type="KEGG" id="ehx:EMIHUDRAFT_243452"/>
<dbReference type="PaxDb" id="2903-EOD18986"/>
<organism evidence="2 3">
    <name type="scientific">Emiliania huxleyi (strain CCMP1516)</name>
    <dbReference type="NCBI Taxonomy" id="280463"/>
    <lineage>
        <taxon>Eukaryota</taxon>
        <taxon>Haptista</taxon>
        <taxon>Haptophyta</taxon>
        <taxon>Prymnesiophyceae</taxon>
        <taxon>Isochrysidales</taxon>
        <taxon>Noelaerhabdaceae</taxon>
        <taxon>Emiliania</taxon>
    </lineage>
</organism>
<dbReference type="AlphaFoldDB" id="A0A0D3J651"/>
<proteinExistence type="predicted"/>
<accession>A0A0D3J651</accession>
<dbReference type="InterPro" id="IPR027417">
    <property type="entry name" value="P-loop_NTPase"/>
</dbReference>
<dbReference type="Gene3D" id="3.40.50.300">
    <property type="entry name" value="P-loop containing nucleotide triphosphate hydrolases"/>
    <property type="match status" value="1"/>
</dbReference>
<evidence type="ECO:0000313" key="2">
    <source>
        <dbReference type="EnsemblProtists" id="EOD18986"/>
    </source>
</evidence>
<keyword evidence="1" id="KW-0732">Signal</keyword>
<keyword evidence="3" id="KW-1185">Reference proteome</keyword>
<protein>
    <recommendedName>
        <fullName evidence="4">Sulfotransferase domain-containing protein</fullName>
    </recommendedName>
</protein>
<dbReference type="Proteomes" id="UP000013827">
    <property type="component" value="Unassembled WGS sequence"/>
</dbReference>
<reference evidence="2" key="2">
    <citation type="submission" date="2024-10" db="UniProtKB">
        <authorList>
            <consortium name="EnsemblProtists"/>
        </authorList>
    </citation>
    <scope>IDENTIFICATION</scope>
</reference>
<evidence type="ECO:0000313" key="3">
    <source>
        <dbReference type="Proteomes" id="UP000013827"/>
    </source>
</evidence>
<evidence type="ECO:0008006" key="4">
    <source>
        <dbReference type="Google" id="ProtNLM"/>
    </source>
</evidence>
<feature type="signal peptide" evidence="1">
    <location>
        <begin position="1"/>
        <end position="26"/>
    </location>
</feature>
<reference evidence="3" key="1">
    <citation type="journal article" date="2013" name="Nature">
        <title>Pan genome of the phytoplankton Emiliania underpins its global distribution.</title>
        <authorList>
            <person name="Read B.A."/>
            <person name="Kegel J."/>
            <person name="Klute M.J."/>
            <person name="Kuo A."/>
            <person name="Lefebvre S.C."/>
            <person name="Maumus F."/>
            <person name="Mayer C."/>
            <person name="Miller J."/>
            <person name="Monier A."/>
            <person name="Salamov A."/>
            <person name="Young J."/>
            <person name="Aguilar M."/>
            <person name="Claverie J.M."/>
            <person name="Frickenhaus S."/>
            <person name="Gonzalez K."/>
            <person name="Herman E.K."/>
            <person name="Lin Y.C."/>
            <person name="Napier J."/>
            <person name="Ogata H."/>
            <person name="Sarno A.F."/>
            <person name="Shmutz J."/>
            <person name="Schroeder D."/>
            <person name="de Vargas C."/>
            <person name="Verret F."/>
            <person name="von Dassow P."/>
            <person name="Valentin K."/>
            <person name="Van de Peer Y."/>
            <person name="Wheeler G."/>
            <person name="Dacks J.B."/>
            <person name="Delwiche C.F."/>
            <person name="Dyhrman S.T."/>
            <person name="Glockner G."/>
            <person name="John U."/>
            <person name="Richards T."/>
            <person name="Worden A.Z."/>
            <person name="Zhang X."/>
            <person name="Grigoriev I.V."/>
            <person name="Allen A.E."/>
            <person name="Bidle K."/>
            <person name="Borodovsky M."/>
            <person name="Bowler C."/>
            <person name="Brownlee C."/>
            <person name="Cock J.M."/>
            <person name="Elias M."/>
            <person name="Gladyshev V.N."/>
            <person name="Groth M."/>
            <person name="Guda C."/>
            <person name="Hadaegh A."/>
            <person name="Iglesias-Rodriguez M.D."/>
            <person name="Jenkins J."/>
            <person name="Jones B.M."/>
            <person name="Lawson T."/>
            <person name="Leese F."/>
            <person name="Lindquist E."/>
            <person name="Lobanov A."/>
            <person name="Lomsadze A."/>
            <person name="Malik S.B."/>
            <person name="Marsh M.E."/>
            <person name="Mackinder L."/>
            <person name="Mock T."/>
            <person name="Mueller-Roeber B."/>
            <person name="Pagarete A."/>
            <person name="Parker M."/>
            <person name="Probert I."/>
            <person name="Quesneville H."/>
            <person name="Raines C."/>
            <person name="Rensing S.A."/>
            <person name="Riano-Pachon D.M."/>
            <person name="Richier S."/>
            <person name="Rokitta S."/>
            <person name="Shiraiwa Y."/>
            <person name="Soanes D.M."/>
            <person name="van der Giezen M."/>
            <person name="Wahlund T.M."/>
            <person name="Williams B."/>
            <person name="Wilson W."/>
            <person name="Wolfe G."/>
            <person name="Wurch L.L."/>
        </authorList>
    </citation>
    <scope>NUCLEOTIDE SEQUENCE</scope>
</reference>
<dbReference type="RefSeq" id="XP_005771415.1">
    <property type="nucleotide sequence ID" value="XM_005771358.1"/>
</dbReference>
<feature type="chain" id="PRO_5044272827" description="Sulfotransferase domain-containing protein" evidence="1">
    <location>
        <begin position="27"/>
        <end position="498"/>
    </location>
</feature>
<dbReference type="GeneID" id="17264530"/>
<dbReference type="EnsemblProtists" id="EOD18986">
    <property type="protein sequence ID" value="EOD18986"/>
    <property type="gene ID" value="EMIHUDRAFT_243452"/>
</dbReference>
<name>A0A0D3J651_EMIH1</name>